<evidence type="ECO:0000313" key="4">
    <source>
        <dbReference type="EMBL" id="THV07593.1"/>
    </source>
</evidence>
<dbReference type="PROSITE" id="PS50102">
    <property type="entry name" value="RRM"/>
    <property type="match status" value="2"/>
</dbReference>
<dbReference type="PANTHER" id="PTHR23147">
    <property type="entry name" value="SERINE/ARGININE RICH SPLICING FACTOR"/>
    <property type="match status" value="1"/>
</dbReference>
<evidence type="ECO:0000259" key="3">
    <source>
        <dbReference type="PROSITE" id="PS50102"/>
    </source>
</evidence>
<feature type="compositionally biased region" description="Polar residues" evidence="2">
    <location>
        <begin position="409"/>
        <end position="421"/>
    </location>
</feature>
<keyword evidence="5" id="KW-1185">Reference proteome</keyword>
<feature type="region of interest" description="Disordered" evidence="2">
    <location>
        <begin position="939"/>
        <end position="987"/>
    </location>
</feature>
<dbReference type="SUPFAM" id="SSF54928">
    <property type="entry name" value="RNA-binding domain, RBD"/>
    <property type="match status" value="2"/>
</dbReference>
<keyword evidence="1" id="KW-0694">RNA-binding</keyword>
<dbReference type="InterPro" id="IPR012677">
    <property type="entry name" value="Nucleotide-bd_a/b_plait_sf"/>
</dbReference>
<feature type="region of interest" description="Disordered" evidence="2">
    <location>
        <begin position="318"/>
        <end position="355"/>
    </location>
</feature>
<dbReference type="OrthoDB" id="410044at2759"/>
<dbReference type="AlphaFoldDB" id="A0A4S8MW98"/>
<dbReference type="EMBL" id="ML179037">
    <property type="protein sequence ID" value="THV07593.1"/>
    <property type="molecule type" value="Genomic_DNA"/>
</dbReference>
<dbReference type="Proteomes" id="UP000297245">
    <property type="component" value="Unassembled WGS sequence"/>
</dbReference>
<evidence type="ECO:0000256" key="2">
    <source>
        <dbReference type="SAM" id="MobiDB-lite"/>
    </source>
</evidence>
<dbReference type="InterPro" id="IPR035979">
    <property type="entry name" value="RBD_domain_sf"/>
</dbReference>
<reference evidence="4 5" key="1">
    <citation type="journal article" date="2019" name="Nat. Ecol. Evol.">
        <title>Megaphylogeny resolves global patterns of mushroom evolution.</title>
        <authorList>
            <person name="Varga T."/>
            <person name="Krizsan K."/>
            <person name="Foldi C."/>
            <person name="Dima B."/>
            <person name="Sanchez-Garcia M."/>
            <person name="Sanchez-Ramirez S."/>
            <person name="Szollosi G.J."/>
            <person name="Szarkandi J.G."/>
            <person name="Papp V."/>
            <person name="Albert L."/>
            <person name="Andreopoulos W."/>
            <person name="Angelini C."/>
            <person name="Antonin V."/>
            <person name="Barry K.W."/>
            <person name="Bougher N.L."/>
            <person name="Buchanan P."/>
            <person name="Buyck B."/>
            <person name="Bense V."/>
            <person name="Catcheside P."/>
            <person name="Chovatia M."/>
            <person name="Cooper J."/>
            <person name="Damon W."/>
            <person name="Desjardin D."/>
            <person name="Finy P."/>
            <person name="Geml J."/>
            <person name="Haridas S."/>
            <person name="Hughes K."/>
            <person name="Justo A."/>
            <person name="Karasinski D."/>
            <person name="Kautmanova I."/>
            <person name="Kiss B."/>
            <person name="Kocsube S."/>
            <person name="Kotiranta H."/>
            <person name="LaButti K.M."/>
            <person name="Lechner B.E."/>
            <person name="Liimatainen K."/>
            <person name="Lipzen A."/>
            <person name="Lukacs Z."/>
            <person name="Mihaltcheva S."/>
            <person name="Morgado L.N."/>
            <person name="Niskanen T."/>
            <person name="Noordeloos M.E."/>
            <person name="Ohm R.A."/>
            <person name="Ortiz-Santana B."/>
            <person name="Ovrebo C."/>
            <person name="Racz N."/>
            <person name="Riley R."/>
            <person name="Savchenko A."/>
            <person name="Shiryaev A."/>
            <person name="Soop K."/>
            <person name="Spirin V."/>
            <person name="Szebenyi C."/>
            <person name="Tomsovsky M."/>
            <person name="Tulloss R.E."/>
            <person name="Uehling J."/>
            <person name="Grigoriev I.V."/>
            <person name="Vagvolgyi C."/>
            <person name="Papp T."/>
            <person name="Martin F.M."/>
            <person name="Miettinen O."/>
            <person name="Hibbett D.S."/>
            <person name="Nagy L.G."/>
        </authorList>
    </citation>
    <scope>NUCLEOTIDE SEQUENCE [LARGE SCALE GENOMIC DNA]</scope>
    <source>
        <strain evidence="4 5">CBS 962.96</strain>
    </source>
</reference>
<dbReference type="Gene3D" id="3.30.70.330">
    <property type="match status" value="2"/>
</dbReference>
<protein>
    <recommendedName>
        <fullName evidence="3">RRM domain-containing protein</fullName>
    </recommendedName>
</protein>
<dbReference type="InterPro" id="IPR000504">
    <property type="entry name" value="RRM_dom"/>
</dbReference>
<feature type="compositionally biased region" description="Polar residues" evidence="2">
    <location>
        <begin position="472"/>
        <end position="486"/>
    </location>
</feature>
<feature type="region of interest" description="Disordered" evidence="2">
    <location>
        <begin position="646"/>
        <end position="681"/>
    </location>
</feature>
<feature type="domain" description="RRM" evidence="3">
    <location>
        <begin position="498"/>
        <end position="579"/>
    </location>
</feature>
<feature type="compositionally biased region" description="Polar residues" evidence="2">
    <location>
        <begin position="428"/>
        <end position="440"/>
    </location>
</feature>
<dbReference type="CDD" id="cd00590">
    <property type="entry name" value="RRM_SF"/>
    <property type="match status" value="1"/>
</dbReference>
<feature type="region of interest" description="Disordered" evidence="2">
    <location>
        <begin position="1"/>
        <end position="41"/>
    </location>
</feature>
<sequence>MPHKFSARPRAWGTRFDSLPPSSPPPSSKATESDVDQATTVDVVQPSVDASNTSKKDGKMSHDASIFVGSLPVNVEPRELSRLLSQHLADYGQVKSVKVIRDSKGGVCAFVQCEDPPAAANLIHTLHASPPRLFLGRHLRYEFARAFRSLLISYCIPIEKLPLHPSSMENKTDGKTTVELELPFAMRIWKLGNTKTSILYNNDAVDANLKAKAQVISYDRLLHLEPVQFDSKTLEAICVQFGPLEYFKPFQVEFVNDSDSTGVLPFPHNGPRKPNMDTRCFEIKWLHRDDAVSAYSTLRSMVPHLNVSWLHQHMSGQSKQSYAGTNGHLHTPPAVFPSAKMRWPNQRPAHGNDSIDSLVPTSAWLEIDRDFPPLGDSKLQCKVGSSDAKPDMEPSEPELFKMPAEPSMASDTSGESQNVVGTNLDIRMSTSYGDEQNGDTPQLGMSPVTPKTPASGFPPTPTSSSDDYKSSAFPQTFEDNQLTPTRYNGPKRLFLDPTTLFVGGLEMYGPGGWDETKLQKFFERFGGLESVKMIRPTATGRTAFAFVKFDNTKSPTQAIIEENNQVYQGRTMRVQLRDCNPTRGNWKPGRGRGRFMNQGGRGQSCGFDIGGPRTETEPVANGESMSPPLTKDLHLDDRAIDTQVSISDTSSSEGVPAENSESPHAPIAEFAPPEPTPVLPSSVENFREWYETEDLSSTAHTPLSSGPFLPEPPARNYHLPSPNGYYPGAPWVSHYPPYSVPYVPGYPPIYPIPNSARPPPYTSSNGSDASGPTSGPILPPNPWPGMYGAYIPYPTYPSKLPTMDHSFSQPPVVPQGFIQNEQGTLIAVYRPEAIDRYLQGNQTSAHPQVAPMAGQVPPPSCLPNPQVMQNWTQYPQCPLPILGQTPSRPILPVNSQIPTPVDTGMANWVPGTHSVPFFPRPGPPPMGLPMANAGPASNGNFTKRGRKDQRFTGNRNNRHGQRNGRSFGDGHQNMGRPLHVANGKWNQ</sequence>
<proteinExistence type="predicted"/>
<accession>A0A4S8MW98</accession>
<feature type="domain" description="RRM" evidence="3">
    <location>
        <begin position="64"/>
        <end position="146"/>
    </location>
</feature>
<feature type="region of interest" description="Disordered" evidence="2">
    <location>
        <begin position="757"/>
        <end position="778"/>
    </location>
</feature>
<feature type="compositionally biased region" description="Polar residues" evidence="2">
    <location>
        <begin position="762"/>
        <end position="773"/>
    </location>
</feature>
<dbReference type="Pfam" id="PF00076">
    <property type="entry name" value="RRM_1"/>
    <property type="match status" value="2"/>
</dbReference>
<evidence type="ECO:0000256" key="1">
    <source>
        <dbReference type="PROSITE-ProRule" id="PRU00176"/>
    </source>
</evidence>
<name>A0A4S8MW98_DENBC</name>
<gene>
    <name evidence="4" type="ORF">K435DRAFT_959667</name>
</gene>
<feature type="region of interest" description="Disordered" evidence="2">
    <location>
        <begin position="579"/>
        <end position="633"/>
    </location>
</feature>
<dbReference type="SMART" id="SM00360">
    <property type="entry name" value="RRM"/>
    <property type="match status" value="2"/>
</dbReference>
<dbReference type="InterPro" id="IPR050907">
    <property type="entry name" value="SRSF"/>
</dbReference>
<dbReference type="GO" id="GO:0003723">
    <property type="term" value="F:RNA binding"/>
    <property type="evidence" value="ECO:0007669"/>
    <property type="project" value="UniProtKB-UniRule"/>
</dbReference>
<feature type="region of interest" description="Disordered" evidence="2">
    <location>
        <begin position="376"/>
        <end position="490"/>
    </location>
</feature>
<organism evidence="4 5">
    <name type="scientific">Dendrothele bispora (strain CBS 962.96)</name>
    <dbReference type="NCBI Taxonomy" id="1314807"/>
    <lineage>
        <taxon>Eukaryota</taxon>
        <taxon>Fungi</taxon>
        <taxon>Dikarya</taxon>
        <taxon>Basidiomycota</taxon>
        <taxon>Agaricomycotina</taxon>
        <taxon>Agaricomycetes</taxon>
        <taxon>Agaricomycetidae</taxon>
        <taxon>Agaricales</taxon>
        <taxon>Agaricales incertae sedis</taxon>
        <taxon>Dendrothele</taxon>
    </lineage>
</organism>
<evidence type="ECO:0000313" key="5">
    <source>
        <dbReference type="Proteomes" id="UP000297245"/>
    </source>
</evidence>